<protein>
    <submittedName>
        <fullName evidence="1">Uncharacterized protein</fullName>
    </submittedName>
</protein>
<sequence>MPGAPVVAVHAWSARDAAGGVTIPYLIDWETLEDEQQELLAARFAAAAHRFPDVLVDHVVARVDAVRPSSNGPLRSVLNWSSSALPVTVVCPPRYSARPTCDYASSAPARS</sequence>
<proteinExistence type="predicted"/>
<reference evidence="1 2" key="1">
    <citation type="submission" date="2014-07" db="EMBL/GenBank/DDBJ databases">
        <authorList>
            <person name="Zhang J.E."/>
            <person name="Yang H."/>
            <person name="Guo J."/>
            <person name="Deng Z."/>
            <person name="Luo H."/>
            <person name="Luo M."/>
            <person name="Zhao B."/>
        </authorList>
    </citation>
    <scope>NUCLEOTIDE SEQUENCE [LARGE SCALE GENOMIC DNA]</scope>
    <source>
        <strain evidence="1 2">1CP</strain>
        <plasmid evidence="2">Plasmid pr1cp1</plasmid>
    </source>
</reference>
<geneLocation type="plasmid" evidence="2">
    <name>pr1cp1</name>
</geneLocation>
<dbReference type="Proteomes" id="UP000186108">
    <property type="component" value="Plasmid pR1CP1"/>
</dbReference>
<evidence type="ECO:0000313" key="1">
    <source>
        <dbReference type="EMBL" id="ANS32019.1"/>
    </source>
</evidence>
<name>A0A1B1KHE2_RHOOP</name>
<gene>
    <name evidence="1" type="ORF">R1CP_37065</name>
</gene>
<accession>A0A1B1KHE2</accession>
<keyword evidence="1" id="KW-0614">Plasmid</keyword>
<dbReference type="Gene3D" id="3.40.50.620">
    <property type="entry name" value="HUPs"/>
    <property type="match status" value="1"/>
</dbReference>
<dbReference type="InterPro" id="IPR014729">
    <property type="entry name" value="Rossmann-like_a/b/a_fold"/>
</dbReference>
<dbReference type="EMBL" id="CP009112">
    <property type="protein sequence ID" value="ANS32019.1"/>
    <property type="molecule type" value="Genomic_DNA"/>
</dbReference>
<dbReference type="AlphaFoldDB" id="A0A1B1KHE2"/>
<evidence type="ECO:0000313" key="2">
    <source>
        <dbReference type="Proteomes" id="UP000186108"/>
    </source>
</evidence>
<organism evidence="1 2">
    <name type="scientific">Rhodococcus opacus</name>
    <name type="common">Nocardia opaca</name>
    <dbReference type="NCBI Taxonomy" id="37919"/>
    <lineage>
        <taxon>Bacteria</taxon>
        <taxon>Bacillati</taxon>
        <taxon>Actinomycetota</taxon>
        <taxon>Actinomycetes</taxon>
        <taxon>Mycobacteriales</taxon>
        <taxon>Nocardiaceae</taxon>
        <taxon>Rhodococcus</taxon>
    </lineage>
</organism>